<dbReference type="Proteomes" id="UP000777265">
    <property type="component" value="Unassembled WGS sequence"/>
</dbReference>
<evidence type="ECO:0000313" key="3">
    <source>
        <dbReference type="Proteomes" id="UP000777265"/>
    </source>
</evidence>
<reference evidence="2" key="1">
    <citation type="journal article" date="2020" name="Biotechnol. Biofuels">
        <title>New insights from the biogas microbiome by comprehensive genome-resolved metagenomics of nearly 1600 species originating from multiple anaerobic digesters.</title>
        <authorList>
            <person name="Campanaro S."/>
            <person name="Treu L."/>
            <person name="Rodriguez-R L.M."/>
            <person name="Kovalovszki A."/>
            <person name="Ziels R.M."/>
            <person name="Maus I."/>
            <person name="Zhu X."/>
            <person name="Kougias P.G."/>
            <person name="Basile A."/>
            <person name="Luo G."/>
            <person name="Schluter A."/>
            <person name="Konstantinidis K.T."/>
            <person name="Angelidaki I."/>
        </authorList>
    </citation>
    <scope>NUCLEOTIDE SEQUENCE</scope>
    <source>
        <strain evidence="2">AS06rmzACSIP_7</strain>
    </source>
</reference>
<dbReference type="NCBIfam" id="TIGR02532">
    <property type="entry name" value="IV_pilin_GFxxxE"/>
    <property type="match status" value="1"/>
</dbReference>
<dbReference type="InterPro" id="IPR045584">
    <property type="entry name" value="Pilin-like"/>
</dbReference>
<keyword evidence="1" id="KW-0812">Transmembrane</keyword>
<proteinExistence type="predicted"/>
<organism evidence="2 3">
    <name type="scientific">Syntrophorhabdus aromaticivorans</name>
    <dbReference type="NCBI Taxonomy" id="328301"/>
    <lineage>
        <taxon>Bacteria</taxon>
        <taxon>Pseudomonadati</taxon>
        <taxon>Thermodesulfobacteriota</taxon>
        <taxon>Syntrophorhabdia</taxon>
        <taxon>Syntrophorhabdales</taxon>
        <taxon>Syntrophorhabdaceae</taxon>
        <taxon>Syntrophorhabdus</taxon>
    </lineage>
</organism>
<name>A0A971M5M8_9BACT</name>
<accession>A0A971M5M8</accession>
<dbReference type="Pfam" id="PF07963">
    <property type="entry name" value="N_methyl"/>
    <property type="match status" value="1"/>
</dbReference>
<feature type="transmembrane region" description="Helical" evidence="1">
    <location>
        <begin position="6"/>
        <end position="27"/>
    </location>
</feature>
<evidence type="ECO:0000313" key="2">
    <source>
        <dbReference type="EMBL" id="NLW36355.1"/>
    </source>
</evidence>
<evidence type="ECO:0000256" key="1">
    <source>
        <dbReference type="SAM" id="Phobius"/>
    </source>
</evidence>
<keyword evidence="1" id="KW-1133">Transmembrane helix</keyword>
<dbReference type="AlphaFoldDB" id="A0A971M5M8"/>
<dbReference type="SUPFAM" id="SSF54523">
    <property type="entry name" value="Pili subunits"/>
    <property type="match status" value="1"/>
</dbReference>
<protein>
    <submittedName>
        <fullName evidence="2">Type II secretion system protein</fullName>
    </submittedName>
</protein>
<sequence>MKGNGFSLIELLAVIAIMGIVAGLGTVSYRAWVSRHEVEKQVKEIYADLGRTRIAAMRENRSHFITLEANKLRAYRDTDPDGTDGDGVLTVGKDAFLCMWSRGFHDGADADCAGGGLSFRNLAYNLSWSGEDVDTIQFTARGLAAPNSLKTICVFSAVNPSYDCIKVFTTRIIMGKITNQGGKCINDNCQEKR</sequence>
<dbReference type="Gene3D" id="3.30.700.10">
    <property type="entry name" value="Glycoprotein, Type 4 Pilin"/>
    <property type="match status" value="1"/>
</dbReference>
<reference evidence="2" key="2">
    <citation type="submission" date="2020-01" db="EMBL/GenBank/DDBJ databases">
        <authorList>
            <person name="Campanaro S."/>
        </authorList>
    </citation>
    <scope>NUCLEOTIDE SEQUENCE</scope>
    <source>
        <strain evidence="2">AS06rmzACSIP_7</strain>
    </source>
</reference>
<dbReference type="InterPro" id="IPR012902">
    <property type="entry name" value="N_methyl_site"/>
</dbReference>
<comment type="caution">
    <text evidence="2">The sequence shown here is derived from an EMBL/GenBank/DDBJ whole genome shotgun (WGS) entry which is preliminary data.</text>
</comment>
<keyword evidence="1" id="KW-0472">Membrane</keyword>
<dbReference type="EMBL" id="JAAYEE010000239">
    <property type="protein sequence ID" value="NLW36355.1"/>
    <property type="molecule type" value="Genomic_DNA"/>
</dbReference>
<gene>
    <name evidence="2" type="ORF">GXY80_12910</name>
</gene>